<dbReference type="PANTHER" id="PTHR33164">
    <property type="entry name" value="TRANSCRIPTIONAL REGULATOR, MARR FAMILY"/>
    <property type="match status" value="1"/>
</dbReference>
<dbReference type="EMBL" id="WMKA01000043">
    <property type="protein sequence ID" value="MTG90314.1"/>
    <property type="molecule type" value="Genomic_DNA"/>
</dbReference>
<dbReference type="CDD" id="cd00090">
    <property type="entry name" value="HTH_ARSR"/>
    <property type="match status" value="1"/>
</dbReference>
<dbReference type="Gene3D" id="1.10.10.10">
    <property type="entry name" value="Winged helix-like DNA-binding domain superfamily/Winged helix DNA-binding domain"/>
    <property type="match status" value="1"/>
</dbReference>
<evidence type="ECO:0000313" key="6">
    <source>
        <dbReference type="EMBL" id="MTG90314.1"/>
    </source>
</evidence>
<dbReference type="PROSITE" id="PS01117">
    <property type="entry name" value="HTH_MARR_1"/>
    <property type="match status" value="1"/>
</dbReference>
<dbReference type="InterPro" id="IPR000835">
    <property type="entry name" value="HTH_MarR-typ"/>
</dbReference>
<dbReference type="AlphaFoldDB" id="A0A6N7ZLC3"/>
<dbReference type="InterPro" id="IPR036390">
    <property type="entry name" value="WH_DNA-bd_sf"/>
</dbReference>
<dbReference type="InterPro" id="IPR023187">
    <property type="entry name" value="Tscrpt_reg_MarR-type_CS"/>
</dbReference>
<dbReference type="SUPFAM" id="SSF46785">
    <property type="entry name" value="Winged helix' DNA-binding domain"/>
    <property type="match status" value="1"/>
</dbReference>
<dbReference type="PROSITE" id="PS50995">
    <property type="entry name" value="HTH_MARR_2"/>
    <property type="match status" value="1"/>
</dbReference>
<dbReference type="Proteomes" id="UP000440668">
    <property type="component" value="Unassembled WGS sequence"/>
</dbReference>
<evidence type="ECO:0000256" key="4">
    <source>
        <dbReference type="SAM" id="MobiDB-lite"/>
    </source>
</evidence>
<dbReference type="PRINTS" id="PR00598">
    <property type="entry name" value="HTHMARR"/>
</dbReference>
<evidence type="ECO:0000259" key="5">
    <source>
        <dbReference type="PROSITE" id="PS50995"/>
    </source>
</evidence>
<proteinExistence type="predicted"/>
<keyword evidence="1" id="KW-0805">Transcription regulation</keyword>
<dbReference type="PANTHER" id="PTHR33164:SF57">
    <property type="entry name" value="MARR-FAMILY TRANSCRIPTIONAL REGULATOR"/>
    <property type="match status" value="1"/>
</dbReference>
<evidence type="ECO:0000256" key="1">
    <source>
        <dbReference type="ARBA" id="ARBA00023015"/>
    </source>
</evidence>
<reference evidence="6 7" key="1">
    <citation type="submission" date="2019-11" db="EMBL/GenBank/DDBJ databases">
        <title>Cellulosimicrobium composti sp. nov. isolated from a compost.</title>
        <authorList>
            <person name="Yang Y."/>
        </authorList>
    </citation>
    <scope>NUCLEOTIDE SEQUENCE [LARGE SCALE GENOMIC DNA]</scope>
    <source>
        <strain evidence="6 7">BIT-GX5</strain>
    </source>
</reference>
<evidence type="ECO:0000256" key="3">
    <source>
        <dbReference type="ARBA" id="ARBA00023163"/>
    </source>
</evidence>
<dbReference type="InterPro" id="IPR036388">
    <property type="entry name" value="WH-like_DNA-bd_sf"/>
</dbReference>
<organism evidence="6 7">
    <name type="scientific">Cellulosimicrobium composti</name>
    <dbReference type="NCBI Taxonomy" id="2672572"/>
    <lineage>
        <taxon>Bacteria</taxon>
        <taxon>Bacillati</taxon>
        <taxon>Actinomycetota</taxon>
        <taxon>Actinomycetes</taxon>
        <taxon>Micrococcales</taxon>
        <taxon>Promicromonosporaceae</taxon>
        <taxon>Cellulosimicrobium</taxon>
    </lineage>
</organism>
<feature type="compositionally biased region" description="Low complexity" evidence="4">
    <location>
        <begin position="10"/>
        <end position="22"/>
    </location>
</feature>
<dbReference type="InterPro" id="IPR039422">
    <property type="entry name" value="MarR/SlyA-like"/>
</dbReference>
<dbReference type="InterPro" id="IPR011991">
    <property type="entry name" value="ArsR-like_HTH"/>
</dbReference>
<dbReference type="GO" id="GO:0006950">
    <property type="term" value="P:response to stress"/>
    <property type="evidence" value="ECO:0007669"/>
    <property type="project" value="TreeGrafter"/>
</dbReference>
<sequence length="183" mass="19462">MSVASGNDRSPAASPGGATSSASEREEATAHDVLGAIELELAQLLRRAERTRASGAPGTSRRDGTLDRSGYLLLHTLGTHGPLHVTALAERLGLDGSTVTRQVAALEHAGHVRRARDPRDGRAVVVEPTTAGLDELAAHRAARTAVYADVLGGWSRLDRALLAELLTRLNDDLDAYRHRRDAP</sequence>
<feature type="domain" description="HTH marR-type" evidence="5">
    <location>
        <begin position="38"/>
        <end position="171"/>
    </location>
</feature>
<dbReference type="GO" id="GO:0003677">
    <property type="term" value="F:DNA binding"/>
    <property type="evidence" value="ECO:0007669"/>
    <property type="project" value="UniProtKB-KW"/>
</dbReference>
<name>A0A6N7ZLC3_9MICO</name>
<dbReference type="RefSeq" id="WP_155099833.1">
    <property type="nucleotide sequence ID" value="NZ_WMKA01000043.1"/>
</dbReference>
<evidence type="ECO:0000313" key="7">
    <source>
        <dbReference type="Proteomes" id="UP000440668"/>
    </source>
</evidence>
<gene>
    <name evidence="6" type="ORF">GJV82_15400</name>
</gene>
<dbReference type="Pfam" id="PF01047">
    <property type="entry name" value="MarR"/>
    <property type="match status" value="1"/>
</dbReference>
<dbReference type="SMART" id="SM00347">
    <property type="entry name" value="HTH_MARR"/>
    <property type="match status" value="1"/>
</dbReference>
<keyword evidence="2" id="KW-0238">DNA-binding</keyword>
<accession>A0A6N7ZLC3</accession>
<feature type="region of interest" description="Disordered" evidence="4">
    <location>
        <begin position="1"/>
        <end position="31"/>
    </location>
</feature>
<evidence type="ECO:0000256" key="2">
    <source>
        <dbReference type="ARBA" id="ARBA00023125"/>
    </source>
</evidence>
<keyword evidence="3" id="KW-0804">Transcription</keyword>
<comment type="caution">
    <text evidence="6">The sequence shown here is derived from an EMBL/GenBank/DDBJ whole genome shotgun (WGS) entry which is preliminary data.</text>
</comment>
<protein>
    <submittedName>
        <fullName evidence="6">MarR family transcriptional regulator</fullName>
    </submittedName>
</protein>
<dbReference type="GO" id="GO:0003700">
    <property type="term" value="F:DNA-binding transcription factor activity"/>
    <property type="evidence" value="ECO:0007669"/>
    <property type="project" value="InterPro"/>
</dbReference>